<protein>
    <submittedName>
        <fullName evidence="1">19203_t:CDS:1</fullName>
    </submittedName>
</protein>
<name>A0ACA9SDB2_9GLOM</name>
<organism evidence="1 2">
    <name type="scientific">Racocetra persica</name>
    <dbReference type="NCBI Taxonomy" id="160502"/>
    <lineage>
        <taxon>Eukaryota</taxon>
        <taxon>Fungi</taxon>
        <taxon>Fungi incertae sedis</taxon>
        <taxon>Mucoromycota</taxon>
        <taxon>Glomeromycotina</taxon>
        <taxon>Glomeromycetes</taxon>
        <taxon>Diversisporales</taxon>
        <taxon>Gigasporaceae</taxon>
        <taxon>Racocetra</taxon>
    </lineage>
</organism>
<accession>A0ACA9SDB2</accession>
<keyword evidence="2" id="KW-1185">Reference proteome</keyword>
<dbReference type="EMBL" id="CAJVQC010105648">
    <property type="protein sequence ID" value="CAG8833124.1"/>
    <property type="molecule type" value="Genomic_DNA"/>
</dbReference>
<evidence type="ECO:0000313" key="2">
    <source>
        <dbReference type="Proteomes" id="UP000789920"/>
    </source>
</evidence>
<sequence length="44" mass="5004">MPKPHNFREFFTLVDNPTNKTNAKAVCKFCILKNGRIQVVASKP</sequence>
<proteinExistence type="predicted"/>
<comment type="caution">
    <text evidence="1">The sequence shown here is derived from an EMBL/GenBank/DDBJ whole genome shotgun (WGS) entry which is preliminary data.</text>
</comment>
<gene>
    <name evidence="1" type="ORF">RPERSI_LOCUS28712</name>
</gene>
<reference evidence="1" key="1">
    <citation type="submission" date="2021-06" db="EMBL/GenBank/DDBJ databases">
        <authorList>
            <person name="Kallberg Y."/>
            <person name="Tangrot J."/>
            <person name="Rosling A."/>
        </authorList>
    </citation>
    <scope>NUCLEOTIDE SEQUENCE</scope>
    <source>
        <strain evidence="1">MA461A</strain>
    </source>
</reference>
<evidence type="ECO:0000313" key="1">
    <source>
        <dbReference type="EMBL" id="CAG8833124.1"/>
    </source>
</evidence>
<dbReference type="Proteomes" id="UP000789920">
    <property type="component" value="Unassembled WGS sequence"/>
</dbReference>
<feature type="non-terminal residue" evidence="1">
    <location>
        <position position="44"/>
    </location>
</feature>